<comment type="caution">
    <text evidence="2">The sequence shown here is derived from an EMBL/GenBank/DDBJ whole genome shotgun (WGS) entry which is preliminary data.</text>
</comment>
<evidence type="ECO:0000313" key="3">
    <source>
        <dbReference type="Proteomes" id="UP001159428"/>
    </source>
</evidence>
<proteinExistence type="predicted"/>
<organism evidence="2 3">
    <name type="scientific">Pocillopora meandrina</name>
    <dbReference type="NCBI Taxonomy" id="46732"/>
    <lineage>
        <taxon>Eukaryota</taxon>
        <taxon>Metazoa</taxon>
        <taxon>Cnidaria</taxon>
        <taxon>Anthozoa</taxon>
        <taxon>Hexacorallia</taxon>
        <taxon>Scleractinia</taxon>
        <taxon>Astrocoeniina</taxon>
        <taxon>Pocilloporidae</taxon>
        <taxon>Pocillopora</taxon>
    </lineage>
</organism>
<feature type="region of interest" description="Disordered" evidence="1">
    <location>
        <begin position="1"/>
        <end position="39"/>
    </location>
</feature>
<accession>A0AAU9XI65</accession>
<evidence type="ECO:0000313" key="2">
    <source>
        <dbReference type="EMBL" id="CAH3147474.1"/>
    </source>
</evidence>
<feature type="compositionally biased region" description="Polar residues" evidence="1">
    <location>
        <begin position="1"/>
        <end position="19"/>
    </location>
</feature>
<dbReference type="AlphaFoldDB" id="A0AAU9XI65"/>
<feature type="compositionally biased region" description="Low complexity" evidence="1">
    <location>
        <begin position="29"/>
        <end position="39"/>
    </location>
</feature>
<sequence>EELRRSNPTVSERISSTDSGESDQCEGESTSLGSSWSTFSSQTVNRLSGLLNRIRHGSGRDSSNKKWLHYDKRKKTFTSVRQKNGGRNFFIAYTHTEPLPLEDLGEKACALFFPNGKNSFASHLEDMNTWICDTTEVAIF</sequence>
<name>A0AAU9XI65_9CNID</name>
<gene>
    <name evidence="2" type="ORF">PMEA_00023414</name>
</gene>
<keyword evidence="3" id="KW-1185">Reference proteome</keyword>
<reference evidence="2 3" key="1">
    <citation type="submission" date="2022-05" db="EMBL/GenBank/DDBJ databases">
        <authorList>
            <consortium name="Genoscope - CEA"/>
            <person name="William W."/>
        </authorList>
    </citation>
    <scope>NUCLEOTIDE SEQUENCE [LARGE SCALE GENOMIC DNA]</scope>
</reference>
<protein>
    <submittedName>
        <fullName evidence="2">Uncharacterized protein</fullName>
    </submittedName>
</protein>
<dbReference type="Proteomes" id="UP001159428">
    <property type="component" value="Unassembled WGS sequence"/>
</dbReference>
<evidence type="ECO:0000256" key="1">
    <source>
        <dbReference type="SAM" id="MobiDB-lite"/>
    </source>
</evidence>
<feature type="non-terminal residue" evidence="2">
    <location>
        <position position="1"/>
    </location>
</feature>
<dbReference type="EMBL" id="CALNXJ010000043">
    <property type="protein sequence ID" value="CAH3147474.1"/>
    <property type="molecule type" value="Genomic_DNA"/>
</dbReference>